<dbReference type="GO" id="GO:0007018">
    <property type="term" value="P:microtubule-based movement"/>
    <property type="evidence" value="ECO:0007669"/>
    <property type="project" value="InterPro"/>
</dbReference>
<gene>
    <name evidence="5" type="ORF">DIABBA_LOCUS5285</name>
</gene>
<evidence type="ECO:0000259" key="3">
    <source>
        <dbReference type="Pfam" id="PF18198"/>
    </source>
</evidence>
<feature type="domain" description="Dynein heavy chain AAA lid" evidence="3">
    <location>
        <begin position="458"/>
        <end position="594"/>
    </location>
</feature>
<dbReference type="FunFam" id="1.10.8.720:FF:000002">
    <property type="entry name" value="Dynein heavy chain 9, axonemal"/>
    <property type="match status" value="1"/>
</dbReference>
<dbReference type="InterPro" id="IPR042219">
    <property type="entry name" value="AAA_lid_11_sf"/>
</dbReference>
<dbReference type="GO" id="GO:0045505">
    <property type="term" value="F:dynein intermediate chain binding"/>
    <property type="evidence" value="ECO:0007669"/>
    <property type="project" value="InterPro"/>
</dbReference>
<dbReference type="Pfam" id="PF03028">
    <property type="entry name" value="Dynein_heavy"/>
    <property type="match status" value="1"/>
</dbReference>
<dbReference type="InterPro" id="IPR025398">
    <property type="entry name" value="DUF4371"/>
</dbReference>
<dbReference type="AlphaFoldDB" id="A0A9N9SVR1"/>
<evidence type="ECO:0000259" key="2">
    <source>
        <dbReference type="Pfam" id="PF14291"/>
    </source>
</evidence>
<dbReference type="EMBL" id="OU898278">
    <property type="protein sequence ID" value="CAG9831715.1"/>
    <property type="molecule type" value="Genomic_DNA"/>
</dbReference>
<sequence>MKYYVTLVILLMSEEILSTDLDFLLRFPIKPHVTSPVDFLSNTSWGGICSLATKDEFRNLDRDIEMSPKRWKKLVECESPEREKFPQEWKSKTALQRLYDSSWTGSGIDTIKNFVDKASRHATLKNHISSHEMFHLLGKVRIDYAIDHGKKIDAQRHNERVVKNRKIVGRLIDVVRFLACQELALRGHDETGTSKNKGNYLELLDLLALEESNMRDHLEASNVFKDTSSEIQNQLIESVECIIRQKSFKDLQEADFISVQGDETTDVSCKSQFSVILRAFIEEKLGTKYVENKTVEFEKSYEETSPSTPIFFILSPGVNPLKDVENLGEKMGFTAEKQNFHNVSLGQGQEVIAENAMEVAAKNGHWVVLQNIHLVKKWLPALEKKLEQYAEGSHPDYRVFVSAEPAASASAHIIPQGILESSIKITNEPPTGMQANIHKALSNFNQETLEQCGKEAEFKVILFSLCYFHAVVAERRKFGPQGWNKIYPFNVGDLTISVFVLYNYLEANSKVPWEDLRYLFGEIMYGGHITDDWDRRLCITYLEELMQPDLVDGELMLAPGFAAPPNTDYVGYHAYIDDMMPPESPYLYGLHPNAEIGFLTTTAENLFKTVFEMQPRDGGATGGATITREDKVKQMVDEMLEKLPEDFNMAEIMGKVEERTPYVIVAFQECERMNYLTAEIKRSLKELELGIKGELTITSDMEDLENALFLDQVPPVWALRAYPSLLGLSSWFVDLLLRIRELETWSTDFVLPASVWLGGFFNPQSLLTAIMQSTARRNELPLDKMCLQCDVTKKQKEEFTSAPRDGAYIHGLHMEGARWDIQTGIIVDSRLKELFPSMPVINVRAITQDKQDLRNMYECPVYKTRTRGPTYVWTFNLKIKDKPAKWTLAGVALLLQI</sequence>
<dbReference type="Gene3D" id="1.20.1270.280">
    <property type="match status" value="1"/>
</dbReference>
<feature type="domain" description="Dynein heavy chain region D6 P-loop" evidence="1">
    <location>
        <begin position="306"/>
        <end position="426"/>
    </location>
</feature>
<dbReference type="Pfam" id="PF18199">
    <property type="entry name" value="Dynein_C"/>
    <property type="match status" value="1"/>
</dbReference>
<feature type="domain" description="Dynein heavy chain C-terminal" evidence="4">
    <location>
        <begin position="601"/>
        <end position="895"/>
    </location>
</feature>
<name>A0A9N9SVR1_DIABA</name>
<dbReference type="PANTHER" id="PTHR46961:SF16">
    <property type="entry name" value="DYNEIN AXONEMAL HEAVY CHAIN 17-RELATED"/>
    <property type="match status" value="1"/>
</dbReference>
<dbReference type="FunFam" id="1.20.1270.280:FF:000003">
    <property type="entry name" value="Dynein axonemal heavy chain 17"/>
    <property type="match status" value="1"/>
</dbReference>
<dbReference type="GO" id="GO:0051959">
    <property type="term" value="F:dynein light intermediate chain binding"/>
    <property type="evidence" value="ECO:0007669"/>
    <property type="project" value="InterPro"/>
</dbReference>
<dbReference type="Pfam" id="PF14291">
    <property type="entry name" value="DUF4371"/>
    <property type="match status" value="1"/>
</dbReference>
<dbReference type="Pfam" id="PF18198">
    <property type="entry name" value="AAA_lid_11"/>
    <property type="match status" value="1"/>
</dbReference>
<dbReference type="InterPro" id="IPR043160">
    <property type="entry name" value="Dynein_C_barrel"/>
</dbReference>
<dbReference type="InterPro" id="IPR041658">
    <property type="entry name" value="AAA_lid_11"/>
</dbReference>
<accession>A0A9N9SVR1</accession>
<dbReference type="Gene3D" id="1.10.8.720">
    <property type="entry name" value="Region D6 of dynein motor"/>
    <property type="match status" value="1"/>
</dbReference>
<dbReference type="InterPro" id="IPR026983">
    <property type="entry name" value="DHC"/>
</dbReference>
<evidence type="ECO:0000259" key="4">
    <source>
        <dbReference type="Pfam" id="PF18199"/>
    </source>
</evidence>
<protein>
    <recommendedName>
        <fullName evidence="7">Dynein beta chain, ciliary</fullName>
    </recommendedName>
</protein>
<dbReference type="InterPro" id="IPR027417">
    <property type="entry name" value="P-loop_NTPase"/>
</dbReference>
<keyword evidence="6" id="KW-1185">Reference proteome</keyword>
<dbReference type="GO" id="GO:0030286">
    <property type="term" value="C:dynein complex"/>
    <property type="evidence" value="ECO:0007669"/>
    <property type="project" value="InterPro"/>
</dbReference>
<dbReference type="OrthoDB" id="447173at2759"/>
<organism evidence="5 6">
    <name type="scientific">Diabrotica balteata</name>
    <name type="common">Banded cucumber beetle</name>
    <dbReference type="NCBI Taxonomy" id="107213"/>
    <lineage>
        <taxon>Eukaryota</taxon>
        <taxon>Metazoa</taxon>
        <taxon>Ecdysozoa</taxon>
        <taxon>Arthropoda</taxon>
        <taxon>Hexapoda</taxon>
        <taxon>Insecta</taxon>
        <taxon>Pterygota</taxon>
        <taxon>Neoptera</taxon>
        <taxon>Endopterygota</taxon>
        <taxon>Coleoptera</taxon>
        <taxon>Polyphaga</taxon>
        <taxon>Cucujiformia</taxon>
        <taxon>Chrysomeloidea</taxon>
        <taxon>Chrysomelidae</taxon>
        <taxon>Galerucinae</taxon>
        <taxon>Diabroticina</taxon>
        <taxon>Diabroticites</taxon>
        <taxon>Diabrotica</taxon>
    </lineage>
</organism>
<evidence type="ECO:0008006" key="7">
    <source>
        <dbReference type="Google" id="ProtNLM"/>
    </source>
</evidence>
<dbReference type="FunFam" id="3.10.490.20:FF:000002">
    <property type="entry name" value="Dynein axonemal heavy chain 17"/>
    <property type="match status" value="1"/>
</dbReference>
<proteinExistence type="predicted"/>
<dbReference type="FunFam" id="3.40.50.300:FF:000411">
    <property type="entry name" value="dynein heavy chain 17, axonemal"/>
    <property type="match status" value="1"/>
</dbReference>
<evidence type="ECO:0000313" key="5">
    <source>
        <dbReference type="EMBL" id="CAG9831715.1"/>
    </source>
</evidence>
<dbReference type="PANTHER" id="PTHR46961">
    <property type="entry name" value="DYNEIN HEAVY CHAIN 1, AXONEMAL-LIKE PROTEIN"/>
    <property type="match status" value="1"/>
</dbReference>
<reference evidence="5" key="1">
    <citation type="submission" date="2022-01" db="EMBL/GenBank/DDBJ databases">
        <authorList>
            <person name="King R."/>
        </authorList>
    </citation>
    <scope>NUCLEOTIDE SEQUENCE</scope>
</reference>
<dbReference type="GO" id="GO:0008569">
    <property type="term" value="F:minus-end-directed microtubule motor activity"/>
    <property type="evidence" value="ECO:0007669"/>
    <property type="project" value="InterPro"/>
</dbReference>
<dbReference type="Proteomes" id="UP001153709">
    <property type="component" value="Chromosome 3"/>
</dbReference>
<dbReference type="InterPro" id="IPR004273">
    <property type="entry name" value="Dynein_heavy_D6_P-loop"/>
</dbReference>
<dbReference type="Gene3D" id="3.10.490.20">
    <property type="match status" value="1"/>
</dbReference>
<dbReference type="Gene3D" id="3.40.50.300">
    <property type="entry name" value="P-loop containing nucleotide triphosphate hydrolases"/>
    <property type="match status" value="1"/>
</dbReference>
<feature type="domain" description="DUF4371" evidence="2">
    <location>
        <begin position="131"/>
        <end position="281"/>
    </location>
</feature>
<evidence type="ECO:0000313" key="6">
    <source>
        <dbReference type="Proteomes" id="UP001153709"/>
    </source>
</evidence>
<evidence type="ECO:0000259" key="1">
    <source>
        <dbReference type="Pfam" id="PF03028"/>
    </source>
</evidence>
<dbReference type="InterPro" id="IPR041228">
    <property type="entry name" value="Dynein_C"/>
</dbReference>